<dbReference type="GO" id="GO:0071555">
    <property type="term" value="P:cell wall organization"/>
    <property type="evidence" value="ECO:0007669"/>
    <property type="project" value="UniProtKB-KW"/>
</dbReference>
<evidence type="ECO:0000256" key="3">
    <source>
        <dbReference type="HAMAP-Rule" id="MF_02071"/>
    </source>
</evidence>
<reference evidence="6 7" key="1">
    <citation type="submission" date="2019-12" db="EMBL/GenBank/DDBJ databases">
        <title>Genomic-based taxomic classification of the family Erythrobacteraceae.</title>
        <authorList>
            <person name="Xu L."/>
        </authorList>
    </citation>
    <scope>NUCLEOTIDE SEQUENCE [LARGE SCALE GENOMIC DNA]</scope>
    <source>
        <strain evidence="6 7">MCCC 1K02066</strain>
    </source>
</reference>
<proteinExistence type="inferred from homology"/>
<keyword evidence="1 3" id="KW-0456">Lyase</keyword>
<dbReference type="NCBIfam" id="TIGR00413">
    <property type="entry name" value="rlpA"/>
    <property type="match status" value="1"/>
</dbReference>
<evidence type="ECO:0000256" key="4">
    <source>
        <dbReference type="RuleBase" id="RU003495"/>
    </source>
</evidence>
<name>A0A6I4UTH5_9SPHN</name>
<evidence type="ECO:0000256" key="2">
    <source>
        <dbReference type="ARBA" id="ARBA00023316"/>
    </source>
</evidence>
<keyword evidence="2 3" id="KW-0961">Cell wall biogenesis/degradation</keyword>
<dbReference type="HAMAP" id="MF_02071">
    <property type="entry name" value="RlpA"/>
    <property type="match status" value="1"/>
</dbReference>
<sequence precursor="true">MVDGNITMKLRAGIAAFAVLGLGGALASAHAEDAAPAVAAPQPQAVDASLPRFQPAVQPAQLVPVAPVAEEMSEAEPEESWEPVGRGVASWYGPKFAGRRTASGETFDPTEYTAAHRTLPFGSTVRVTSDSGRSVVVRINDRGPFSPGRVIDVSQAAARDLGLIGPGHGNVSLAILDE</sequence>
<dbReference type="Pfam" id="PF03330">
    <property type="entry name" value="DPBB_1"/>
    <property type="match status" value="1"/>
</dbReference>
<evidence type="ECO:0000259" key="5">
    <source>
        <dbReference type="Pfam" id="PF03330"/>
    </source>
</evidence>
<dbReference type="Proteomes" id="UP000469159">
    <property type="component" value="Unassembled WGS sequence"/>
</dbReference>
<evidence type="ECO:0000313" key="6">
    <source>
        <dbReference type="EMBL" id="MXP41019.1"/>
    </source>
</evidence>
<keyword evidence="3" id="KW-0732">Signal</keyword>
<dbReference type="CDD" id="cd22268">
    <property type="entry name" value="DPBB_RlpA-like"/>
    <property type="match status" value="1"/>
</dbReference>
<comment type="similarity">
    <text evidence="3 4">Belongs to the RlpA family.</text>
</comment>
<evidence type="ECO:0000256" key="1">
    <source>
        <dbReference type="ARBA" id="ARBA00023239"/>
    </source>
</evidence>
<dbReference type="SUPFAM" id="SSF50685">
    <property type="entry name" value="Barwin-like endoglucanases"/>
    <property type="match status" value="1"/>
</dbReference>
<gene>
    <name evidence="3" type="primary">rlpA</name>
    <name evidence="6" type="ORF">GRI75_05090</name>
</gene>
<dbReference type="EC" id="4.2.2.-" evidence="3"/>
<dbReference type="AlphaFoldDB" id="A0A6I4UTH5"/>
<dbReference type="InterPro" id="IPR034718">
    <property type="entry name" value="RlpA"/>
</dbReference>
<feature type="domain" description="RlpA-like protein double-psi beta-barrel" evidence="5">
    <location>
        <begin position="86"/>
        <end position="172"/>
    </location>
</feature>
<keyword evidence="7" id="KW-1185">Reference proteome</keyword>
<comment type="caution">
    <text evidence="6">The sequence shown here is derived from an EMBL/GenBank/DDBJ whole genome shotgun (WGS) entry which is preliminary data.</text>
</comment>
<accession>A0A6I4UTH5</accession>
<protein>
    <recommendedName>
        <fullName evidence="3">Endolytic peptidoglycan transglycosylase RlpA</fullName>
        <ecNumber evidence="3">4.2.2.-</ecNumber>
    </recommendedName>
</protein>
<comment type="function">
    <text evidence="3">Lytic transglycosylase with a strong preference for naked glycan strands that lack stem peptides.</text>
</comment>
<dbReference type="GO" id="GO:0008932">
    <property type="term" value="F:lytic endotransglycosylase activity"/>
    <property type="evidence" value="ECO:0007669"/>
    <property type="project" value="UniProtKB-UniRule"/>
</dbReference>
<dbReference type="GO" id="GO:0000270">
    <property type="term" value="P:peptidoglycan metabolic process"/>
    <property type="evidence" value="ECO:0007669"/>
    <property type="project" value="UniProtKB-UniRule"/>
</dbReference>
<dbReference type="InterPro" id="IPR012997">
    <property type="entry name" value="RplA"/>
</dbReference>
<dbReference type="PANTHER" id="PTHR34183">
    <property type="entry name" value="ENDOLYTIC PEPTIDOGLYCAN TRANSGLYCOSYLASE RLPA"/>
    <property type="match status" value="1"/>
</dbReference>
<dbReference type="OrthoDB" id="9779128at2"/>
<dbReference type="InterPro" id="IPR036908">
    <property type="entry name" value="RlpA-like_sf"/>
</dbReference>
<dbReference type="Gene3D" id="2.40.40.10">
    <property type="entry name" value="RlpA-like domain"/>
    <property type="match status" value="1"/>
</dbReference>
<organism evidence="6 7">
    <name type="scientific">Croceibacterium soli</name>
    <dbReference type="NCBI Taxonomy" id="1739690"/>
    <lineage>
        <taxon>Bacteria</taxon>
        <taxon>Pseudomonadati</taxon>
        <taxon>Pseudomonadota</taxon>
        <taxon>Alphaproteobacteria</taxon>
        <taxon>Sphingomonadales</taxon>
        <taxon>Erythrobacteraceae</taxon>
        <taxon>Croceibacterium</taxon>
    </lineage>
</organism>
<dbReference type="PANTHER" id="PTHR34183:SF8">
    <property type="entry name" value="ENDOLYTIC PEPTIDOGLYCAN TRANSGLYCOSYLASE RLPA-RELATED"/>
    <property type="match status" value="1"/>
</dbReference>
<feature type="signal peptide" evidence="3">
    <location>
        <begin position="1"/>
        <end position="31"/>
    </location>
</feature>
<feature type="chain" id="PRO_5026399908" description="Endolytic peptidoglycan transglycosylase RlpA" evidence="3">
    <location>
        <begin position="32"/>
        <end position="178"/>
    </location>
</feature>
<evidence type="ECO:0000313" key="7">
    <source>
        <dbReference type="Proteomes" id="UP000469159"/>
    </source>
</evidence>
<dbReference type="EMBL" id="WTYK01000002">
    <property type="protein sequence ID" value="MXP41019.1"/>
    <property type="molecule type" value="Genomic_DNA"/>
</dbReference>
<dbReference type="InterPro" id="IPR009009">
    <property type="entry name" value="RlpA-like_DPBB"/>
</dbReference>